<gene>
    <name evidence="21" type="ORF">C8261_05530</name>
</gene>
<keyword evidence="4" id="KW-1003">Cell membrane</keyword>
<evidence type="ECO:0000256" key="3">
    <source>
        <dbReference type="ARBA" id="ARBA00012438"/>
    </source>
</evidence>
<evidence type="ECO:0000256" key="9">
    <source>
        <dbReference type="ARBA" id="ARBA00022777"/>
    </source>
</evidence>
<evidence type="ECO:0000256" key="7">
    <source>
        <dbReference type="ARBA" id="ARBA00022692"/>
    </source>
</evidence>
<dbReference type="InterPro" id="IPR003661">
    <property type="entry name" value="HisK_dim/P_dom"/>
</dbReference>
<dbReference type="EC" id="2.7.13.3" evidence="3"/>
<dbReference type="Pfam" id="PF00672">
    <property type="entry name" value="HAMP"/>
    <property type="match status" value="1"/>
</dbReference>
<comment type="subcellular location">
    <subcellularLocation>
        <location evidence="2">Cell membrane</location>
        <topology evidence="2">Multi-pass membrane protein</topology>
    </subcellularLocation>
</comment>
<organism evidence="21 22">
    <name type="scientific">Pseudothauera lacus</name>
    <dbReference type="NCBI Taxonomy" id="2136175"/>
    <lineage>
        <taxon>Bacteria</taxon>
        <taxon>Pseudomonadati</taxon>
        <taxon>Pseudomonadota</taxon>
        <taxon>Betaproteobacteria</taxon>
        <taxon>Rhodocyclales</taxon>
        <taxon>Zoogloeaceae</taxon>
        <taxon>Pseudothauera</taxon>
    </lineage>
</organism>
<dbReference type="RefSeq" id="WP_107492681.1">
    <property type="nucleotide sequence ID" value="NZ_PZKC01000004.1"/>
</dbReference>
<evidence type="ECO:0000259" key="20">
    <source>
        <dbReference type="PROSITE" id="PS50885"/>
    </source>
</evidence>
<evidence type="ECO:0000256" key="10">
    <source>
        <dbReference type="ARBA" id="ARBA00022840"/>
    </source>
</evidence>
<dbReference type="CDD" id="cd16922">
    <property type="entry name" value="HATPase_EvgS-ArcB-TorS-like"/>
    <property type="match status" value="1"/>
</dbReference>
<feature type="transmembrane region" description="Helical" evidence="17">
    <location>
        <begin position="301"/>
        <end position="323"/>
    </location>
</feature>
<dbReference type="SMART" id="SM00387">
    <property type="entry name" value="HATPase_c"/>
    <property type="match status" value="1"/>
</dbReference>
<evidence type="ECO:0000256" key="6">
    <source>
        <dbReference type="ARBA" id="ARBA00022679"/>
    </source>
</evidence>
<keyword evidence="22" id="KW-1185">Reference proteome</keyword>
<evidence type="ECO:0000256" key="11">
    <source>
        <dbReference type="ARBA" id="ARBA00022989"/>
    </source>
</evidence>
<feature type="modified residue" description="4-aspartylphosphate" evidence="16">
    <location>
        <position position="724"/>
    </location>
</feature>
<dbReference type="Pfam" id="PF00072">
    <property type="entry name" value="Response_reg"/>
    <property type="match status" value="1"/>
</dbReference>
<keyword evidence="12" id="KW-0902">Two-component regulatory system</keyword>
<name>A0A2T4IGH0_9RHOO</name>
<keyword evidence="11 17" id="KW-1133">Transmembrane helix</keyword>
<dbReference type="PRINTS" id="PR00344">
    <property type="entry name" value="BCTRLSENSOR"/>
</dbReference>
<dbReference type="GO" id="GO:0005524">
    <property type="term" value="F:ATP binding"/>
    <property type="evidence" value="ECO:0007669"/>
    <property type="project" value="UniProtKB-KW"/>
</dbReference>
<comment type="catalytic activity">
    <reaction evidence="1">
        <text>ATP + protein L-histidine = ADP + protein N-phospho-L-histidine.</text>
        <dbReference type="EC" id="2.7.13.3"/>
    </reaction>
</comment>
<keyword evidence="7 17" id="KW-0812">Transmembrane</keyword>
<dbReference type="OrthoDB" id="8552871at2"/>
<dbReference type="InterPro" id="IPR029151">
    <property type="entry name" value="Sensor-like_sf"/>
</dbReference>
<evidence type="ECO:0000256" key="12">
    <source>
        <dbReference type="ARBA" id="ARBA00023012"/>
    </source>
</evidence>
<dbReference type="SUPFAM" id="SSF103190">
    <property type="entry name" value="Sensory domain-like"/>
    <property type="match status" value="1"/>
</dbReference>
<evidence type="ECO:0000256" key="8">
    <source>
        <dbReference type="ARBA" id="ARBA00022741"/>
    </source>
</evidence>
<dbReference type="CDD" id="cd17546">
    <property type="entry name" value="REC_hyHK_CKI1_RcsC-like"/>
    <property type="match status" value="1"/>
</dbReference>
<evidence type="ECO:0000313" key="22">
    <source>
        <dbReference type="Proteomes" id="UP000241193"/>
    </source>
</evidence>
<dbReference type="Gene3D" id="6.10.340.10">
    <property type="match status" value="1"/>
</dbReference>
<dbReference type="SMART" id="SM00388">
    <property type="entry name" value="HisKA"/>
    <property type="match status" value="1"/>
</dbReference>
<dbReference type="InterPro" id="IPR004358">
    <property type="entry name" value="Sig_transdc_His_kin-like_C"/>
</dbReference>
<dbReference type="SMART" id="SM00304">
    <property type="entry name" value="HAMP"/>
    <property type="match status" value="1"/>
</dbReference>
<keyword evidence="5 16" id="KW-0597">Phosphoprotein</keyword>
<evidence type="ECO:0000313" key="21">
    <source>
        <dbReference type="EMBL" id="PTD96872.1"/>
    </source>
</evidence>
<dbReference type="Proteomes" id="UP000241193">
    <property type="component" value="Unassembled WGS sequence"/>
</dbReference>
<dbReference type="CDD" id="cd00082">
    <property type="entry name" value="HisKA"/>
    <property type="match status" value="1"/>
</dbReference>
<feature type="domain" description="Histidine kinase" evidence="18">
    <location>
        <begin position="438"/>
        <end position="654"/>
    </location>
</feature>
<comment type="caution">
    <text evidence="21">The sequence shown here is derived from an EMBL/GenBank/DDBJ whole genome shotgun (WGS) entry which is preliminary data.</text>
</comment>
<proteinExistence type="predicted"/>
<dbReference type="CDD" id="cd06225">
    <property type="entry name" value="HAMP"/>
    <property type="match status" value="1"/>
</dbReference>
<dbReference type="PROSITE" id="PS50110">
    <property type="entry name" value="RESPONSE_REGULATORY"/>
    <property type="match status" value="1"/>
</dbReference>
<dbReference type="Pfam" id="PF02518">
    <property type="entry name" value="HATPase_c"/>
    <property type="match status" value="1"/>
</dbReference>
<evidence type="ECO:0000256" key="5">
    <source>
        <dbReference type="ARBA" id="ARBA00022553"/>
    </source>
</evidence>
<dbReference type="InterPro" id="IPR003594">
    <property type="entry name" value="HATPase_dom"/>
</dbReference>
<dbReference type="InterPro" id="IPR036097">
    <property type="entry name" value="HisK_dim/P_sf"/>
</dbReference>
<evidence type="ECO:0000256" key="15">
    <source>
        <dbReference type="ARBA" id="ARBA00070152"/>
    </source>
</evidence>
<dbReference type="Pfam" id="PF00512">
    <property type="entry name" value="HisKA"/>
    <property type="match status" value="1"/>
</dbReference>
<evidence type="ECO:0000256" key="17">
    <source>
        <dbReference type="SAM" id="Phobius"/>
    </source>
</evidence>
<evidence type="ECO:0000256" key="4">
    <source>
        <dbReference type="ARBA" id="ARBA00022475"/>
    </source>
</evidence>
<dbReference type="InterPro" id="IPR003660">
    <property type="entry name" value="HAMP_dom"/>
</dbReference>
<reference evidence="21 22" key="1">
    <citation type="submission" date="2018-03" db="EMBL/GenBank/DDBJ databases">
        <authorList>
            <person name="Keele B.F."/>
        </authorList>
    </citation>
    <scope>NUCLEOTIDE SEQUENCE [LARGE SCALE GENOMIC DNA]</scope>
    <source>
        <strain evidence="21 22">D20</strain>
    </source>
</reference>
<dbReference type="Gene3D" id="3.40.50.2300">
    <property type="match status" value="1"/>
</dbReference>
<dbReference type="PROSITE" id="PS50109">
    <property type="entry name" value="HIS_KIN"/>
    <property type="match status" value="1"/>
</dbReference>
<dbReference type="Gene3D" id="1.10.287.130">
    <property type="match status" value="1"/>
</dbReference>
<dbReference type="Pfam" id="PF14827">
    <property type="entry name" value="dCache_3"/>
    <property type="match status" value="1"/>
</dbReference>
<dbReference type="SMART" id="SM00448">
    <property type="entry name" value="REC"/>
    <property type="match status" value="1"/>
</dbReference>
<protein>
    <recommendedName>
        <fullName evidence="15">Virulence sensor protein BvgS</fullName>
        <ecNumber evidence="3">2.7.13.3</ecNumber>
    </recommendedName>
</protein>
<keyword evidence="13 17" id="KW-0472">Membrane</keyword>
<dbReference type="SUPFAM" id="SSF158472">
    <property type="entry name" value="HAMP domain-like"/>
    <property type="match status" value="1"/>
</dbReference>
<evidence type="ECO:0000259" key="18">
    <source>
        <dbReference type="PROSITE" id="PS50109"/>
    </source>
</evidence>
<dbReference type="Gene3D" id="3.30.450.20">
    <property type="entry name" value="PAS domain"/>
    <property type="match status" value="1"/>
</dbReference>
<dbReference type="SUPFAM" id="SSF52172">
    <property type="entry name" value="CheY-like"/>
    <property type="match status" value="1"/>
</dbReference>
<dbReference type="InterPro" id="IPR029150">
    <property type="entry name" value="dCache_3"/>
</dbReference>
<dbReference type="PANTHER" id="PTHR45339:SF1">
    <property type="entry name" value="HYBRID SIGNAL TRANSDUCTION HISTIDINE KINASE J"/>
    <property type="match status" value="1"/>
</dbReference>
<dbReference type="Gene3D" id="3.30.565.10">
    <property type="entry name" value="Histidine kinase-like ATPase, C-terminal domain"/>
    <property type="match status" value="1"/>
</dbReference>
<dbReference type="PROSITE" id="PS50885">
    <property type="entry name" value="HAMP"/>
    <property type="match status" value="1"/>
</dbReference>
<dbReference type="InterPro" id="IPR011006">
    <property type="entry name" value="CheY-like_superfamily"/>
</dbReference>
<reference evidence="21 22" key="2">
    <citation type="submission" date="2018-04" db="EMBL/GenBank/DDBJ databases">
        <title>Thauera lacus sp. nov., isolated from an saline lake in Inner Mongolia, China.</title>
        <authorList>
            <person name="Liang Q.-Y."/>
        </authorList>
    </citation>
    <scope>NUCLEOTIDE SEQUENCE [LARGE SCALE GENOMIC DNA]</scope>
    <source>
        <strain evidence="21 22">D20</strain>
    </source>
</reference>
<accession>A0A2T4IGH0</accession>
<dbReference type="InterPro" id="IPR005467">
    <property type="entry name" value="His_kinase_dom"/>
</dbReference>
<dbReference type="GO" id="GO:0000155">
    <property type="term" value="F:phosphorelay sensor kinase activity"/>
    <property type="evidence" value="ECO:0007669"/>
    <property type="project" value="InterPro"/>
</dbReference>
<feature type="domain" description="Response regulatory" evidence="19">
    <location>
        <begin position="675"/>
        <end position="789"/>
    </location>
</feature>
<evidence type="ECO:0000256" key="14">
    <source>
        <dbReference type="ARBA" id="ARBA00058004"/>
    </source>
</evidence>
<evidence type="ECO:0000256" key="16">
    <source>
        <dbReference type="PROSITE-ProRule" id="PRU00169"/>
    </source>
</evidence>
<comment type="function">
    <text evidence="14">Member of the two-component regulatory system BvgS/BvgA. Phosphorylates BvgA via a four-step phosphorelay in response to environmental signals.</text>
</comment>
<dbReference type="InterPro" id="IPR001789">
    <property type="entry name" value="Sig_transdc_resp-reg_receiver"/>
</dbReference>
<keyword evidence="9" id="KW-0418">Kinase</keyword>
<sequence length="790" mass="85589">MQQSVFRSLLTSAALLTAGLIAILLLVMYRSTVLPIEEKSRAEAIILAEREVSLRLRAKEDSVLSFAAGLSRDPRVVGGLLAGDRELALSGIRTVTEDFSAISAYRSIRAQVIGADGVIYARSWDPAFFGERAPHPLAARVLQTREAAATFGIGNAGVGVIGFAPVMHEGRVLGLVSVTQGVGSVVRALREAGLEWTLLLSRAALQERFRGTIPATYEVSPEFDDEYLLAHREWFDGEAAEWVRRSRGAPVGTASEARLVDGYILIDMPALDKADQVIGRSVVRASAEVVSRDISQGRRSMYLLSLALAAAVTLVVGLLMLVVRRRLVMPMFEIVSTINDVISSGRFSGRVEVRRPDELGLLAENFNALLANVERALNEASAVIGGIAGGDFARRMKTDYRGDLASLRDGIEAAAIELQRSHHTMEQANLAKGQFLANMSHEIRTPINGVIGMLSLLEHTKMSAEQAEQVRLAQSSAGLLLGLVNDILDFSKIEAGKMNIEQRALDLHGLCRELAEVFSHAATAKGLKLRLDIAEGVPVWVQGDSLRLRQVLNNLVSNALKFTEHGEIRLLVAEREGKLLISVCDSGIGMTEETLGRLFQSFSQADNSTSRKYGGSGLGLKISRELALLMGGDVEVVSTLGQGSEFCLSLPCIPCAAPEGGAEGVPVQHNFVGKRVLVVEDNLINQKLAMKLLETFGLDARLANHGQVALEVLAQESFDLVLMDCQMPVMDGYTATRLMRQSDLRIPVVALTANASAEDRQRCISAGMNDFLTKPYTRASLEATLARWLD</sequence>
<keyword evidence="6" id="KW-0808">Transferase</keyword>
<evidence type="ECO:0000256" key="2">
    <source>
        <dbReference type="ARBA" id="ARBA00004651"/>
    </source>
</evidence>
<dbReference type="AlphaFoldDB" id="A0A2T4IGH0"/>
<dbReference type="FunFam" id="3.30.565.10:FF:000010">
    <property type="entry name" value="Sensor histidine kinase RcsC"/>
    <property type="match status" value="1"/>
</dbReference>
<keyword evidence="8" id="KW-0547">Nucleotide-binding</keyword>
<dbReference type="SUPFAM" id="SSF55874">
    <property type="entry name" value="ATPase domain of HSP90 chaperone/DNA topoisomerase II/histidine kinase"/>
    <property type="match status" value="1"/>
</dbReference>
<feature type="domain" description="HAMP" evidence="20">
    <location>
        <begin position="325"/>
        <end position="378"/>
    </location>
</feature>
<evidence type="ECO:0000256" key="1">
    <source>
        <dbReference type="ARBA" id="ARBA00000085"/>
    </source>
</evidence>
<dbReference type="FunFam" id="1.10.287.130:FF:000004">
    <property type="entry name" value="Ethylene receptor 1"/>
    <property type="match status" value="1"/>
</dbReference>
<evidence type="ECO:0000256" key="13">
    <source>
        <dbReference type="ARBA" id="ARBA00023136"/>
    </source>
</evidence>
<dbReference type="GO" id="GO:0005886">
    <property type="term" value="C:plasma membrane"/>
    <property type="evidence" value="ECO:0007669"/>
    <property type="project" value="UniProtKB-SubCell"/>
</dbReference>
<dbReference type="EMBL" id="PZKC01000004">
    <property type="protein sequence ID" value="PTD96872.1"/>
    <property type="molecule type" value="Genomic_DNA"/>
</dbReference>
<dbReference type="InterPro" id="IPR036890">
    <property type="entry name" value="HATPase_C_sf"/>
</dbReference>
<keyword evidence="10" id="KW-0067">ATP-binding</keyword>
<evidence type="ECO:0000259" key="19">
    <source>
        <dbReference type="PROSITE" id="PS50110"/>
    </source>
</evidence>
<dbReference type="SUPFAM" id="SSF47384">
    <property type="entry name" value="Homodimeric domain of signal transducing histidine kinase"/>
    <property type="match status" value="1"/>
</dbReference>
<dbReference type="PANTHER" id="PTHR45339">
    <property type="entry name" value="HYBRID SIGNAL TRANSDUCTION HISTIDINE KINASE J"/>
    <property type="match status" value="1"/>
</dbReference>